<name>A0A7X6DMJ9_9BACT</name>
<proteinExistence type="predicted"/>
<sequence>MQTETIHPKVTALLALEAMMIENQPDVYRIESYIYQTFNQIEKILSAEQPERLLNRDELKTFQDLVLGYNGGERRRGDRRREQLPTSTDRRRNDRRWAA</sequence>
<reference evidence="2 3" key="1">
    <citation type="journal article" date="2020" name="Nature">
        <title>Bacterial chemolithoautotrophy via manganese oxidation.</title>
        <authorList>
            <person name="Yu H."/>
            <person name="Leadbetter J.R."/>
        </authorList>
    </citation>
    <scope>NUCLEOTIDE SEQUENCE [LARGE SCALE GENOMIC DNA]</scope>
    <source>
        <strain evidence="2 3">Mn-1</strain>
    </source>
</reference>
<protein>
    <submittedName>
        <fullName evidence="2">Uncharacterized protein</fullName>
    </submittedName>
</protein>
<dbReference type="EMBL" id="VTOW01000001">
    <property type="protein sequence ID" value="NKE69914.1"/>
    <property type="molecule type" value="Genomic_DNA"/>
</dbReference>
<gene>
    <name evidence="2" type="ORF">MNODULE_04035</name>
</gene>
<dbReference type="RefSeq" id="WP_168058196.1">
    <property type="nucleotide sequence ID" value="NZ_VTOW01000001.1"/>
</dbReference>
<accession>A0A7X6DMJ9</accession>
<feature type="region of interest" description="Disordered" evidence="1">
    <location>
        <begin position="70"/>
        <end position="99"/>
    </location>
</feature>
<feature type="compositionally biased region" description="Basic and acidic residues" evidence="1">
    <location>
        <begin position="72"/>
        <end position="99"/>
    </location>
</feature>
<evidence type="ECO:0000313" key="3">
    <source>
        <dbReference type="Proteomes" id="UP000534783"/>
    </source>
</evidence>
<comment type="caution">
    <text evidence="2">The sequence shown here is derived from an EMBL/GenBank/DDBJ whole genome shotgun (WGS) entry which is preliminary data.</text>
</comment>
<evidence type="ECO:0000256" key="1">
    <source>
        <dbReference type="SAM" id="MobiDB-lite"/>
    </source>
</evidence>
<organism evidence="2 3">
    <name type="scientific">Candidatus Manganitrophus noduliformans</name>
    <dbReference type="NCBI Taxonomy" id="2606439"/>
    <lineage>
        <taxon>Bacteria</taxon>
        <taxon>Pseudomonadati</taxon>
        <taxon>Nitrospirota</taxon>
        <taxon>Nitrospiria</taxon>
        <taxon>Candidatus Troglogloeales</taxon>
        <taxon>Candidatus Manganitrophaceae</taxon>
        <taxon>Candidatus Manganitrophus</taxon>
    </lineage>
</organism>
<keyword evidence="3" id="KW-1185">Reference proteome</keyword>
<evidence type="ECO:0000313" key="2">
    <source>
        <dbReference type="EMBL" id="NKE69914.1"/>
    </source>
</evidence>
<dbReference type="AlphaFoldDB" id="A0A7X6DMJ9"/>
<dbReference type="Proteomes" id="UP000534783">
    <property type="component" value="Unassembled WGS sequence"/>
</dbReference>